<evidence type="ECO:0000256" key="4">
    <source>
        <dbReference type="ARBA" id="ARBA00022771"/>
    </source>
</evidence>
<reference evidence="10" key="1">
    <citation type="submission" date="2020-05" db="EMBL/GenBank/DDBJ databases">
        <title>Mycena genomes resolve the evolution of fungal bioluminescence.</title>
        <authorList>
            <person name="Tsai I.J."/>
        </authorList>
    </citation>
    <scope>NUCLEOTIDE SEQUENCE</scope>
    <source>
        <strain evidence="10">171206Taipei</strain>
    </source>
</reference>
<dbReference type="EMBL" id="JACAZF010000003">
    <property type="protein sequence ID" value="KAF7309685.1"/>
    <property type="molecule type" value="Genomic_DNA"/>
</dbReference>
<keyword evidence="1" id="KW-0808">Transferase</keyword>
<dbReference type="GO" id="GO:0008270">
    <property type="term" value="F:zinc ion binding"/>
    <property type="evidence" value="ECO:0007669"/>
    <property type="project" value="UniProtKB-KW"/>
</dbReference>
<evidence type="ECO:0000259" key="9">
    <source>
        <dbReference type="PROSITE" id="PS50103"/>
    </source>
</evidence>
<dbReference type="Pfam" id="PF00097">
    <property type="entry name" value="zf-C3HC4"/>
    <property type="match status" value="1"/>
</dbReference>
<evidence type="ECO:0000256" key="6">
    <source>
        <dbReference type="PROSITE-ProRule" id="PRU00723"/>
    </source>
</evidence>
<keyword evidence="4 6" id="KW-0863">Zinc-finger</keyword>
<evidence type="ECO:0000256" key="2">
    <source>
        <dbReference type="ARBA" id="ARBA00022723"/>
    </source>
</evidence>
<dbReference type="PANTHER" id="PTHR11224">
    <property type="entry name" value="MAKORIN-RELATED"/>
    <property type="match status" value="1"/>
</dbReference>
<accession>A0A8H6T5A8</accession>
<dbReference type="AlphaFoldDB" id="A0A8H6T5A8"/>
<feature type="domain" description="C3H1-type" evidence="9">
    <location>
        <begin position="159"/>
        <end position="193"/>
    </location>
</feature>
<evidence type="ECO:0000256" key="3">
    <source>
        <dbReference type="ARBA" id="ARBA00022737"/>
    </source>
</evidence>
<evidence type="ECO:0000313" key="11">
    <source>
        <dbReference type="Proteomes" id="UP000636479"/>
    </source>
</evidence>
<evidence type="ECO:0000256" key="1">
    <source>
        <dbReference type="ARBA" id="ARBA00022679"/>
    </source>
</evidence>
<protein>
    <recommendedName>
        <fullName evidence="12">RING-type E3 ubiquitin transferase</fullName>
    </recommendedName>
</protein>
<name>A0A8H6T5A8_9AGAR</name>
<dbReference type="PROSITE" id="PS50103">
    <property type="entry name" value="ZF_C3H1"/>
    <property type="match status" value="3"/>
</dbReference>
<dbReference type="Proteomes" id="UP000636479">
    <property type="component" value="Unassembled WGS sequence"/>
</dbReference>
<dbReference type="SMART" id="SM00356">
    <property type="entry name" value="ZnF_C3H1"/>
    <property type="match status" value="3"/>
</dbReference>
<feature type="zinc finger region" description="C3H1-type" evidence="6">
    <location>
        <begin position="44"/>
        <end position="71"/>
    </location>
</feature>
<feature type="domain" description="RING-type" evidence="8">
    <location>
        <begin position="81"/>
        <end position="130"/>
    </location>
</feature>
<feature type="domain" description="C3H1-type" evidence="9">
    <location>
        <begin position="44"/>
        <end position="71"/>
    </location>
</feature>
<proteinExistence type="predicted"/>
<dbReference type="SUPFAM" id="SSF90229">
    <property type="entry name" value="CCCH zinc finger"/>
    <property type="match status" value="1"/>
</dbReference>
<evidence type="ECO:0000259" key="8">
    <source>
        <dbReference type="PROSITE" id="PS50089"/>
    </source>
</evidence>
<dbReference type="InterPro" id="IPR000571">
    <property type="entry name" value="Znf_CCCH"/>
</dbReference>
<keyword evidence="3" id="KW-0677">Repeat</keyword>
<feature type="region of interest" description="Disordered" evidence="7">
    <location>
        <begin position="350"/>
        <end position="398"/>
    </location>
</feature>
<dbReference type="GeneID" id="59342766"/>
<dbReference type="InterPro" id="IPR045072">
    <property type="entry name" value="MKRN-like"/>
</dbReference>
<dbReference type="Gene3D" id="1.20.120.1350">
    <property type="entry name" value="Pneumovirus matrix protein 2 (M2), zinc-binding domain"/>
    <property type="match status" value="1"/>
</dbReference>
<dbReference type="Pfam" id="PF18044">
    <property type="entry name" value="zf-CCCH_4"/>
    <property type="match status" value="1"/>
</dbReference>
<dbReference type="InterPro" id="IPR036855">
    <property type="entry name" value="Znf_CCCH_sf"/>
</dbReference>
<dbReference type="PROSITE" id="PS00518">
    <property type="entry name" value="ZF_RING_1"/>
    <property type="match status" value="1"/>
</dbReference>
<dbReference type="PANTHER" id="PTHR11224:SF10">
    <property type="entry name" value="IP09428P-RELATED"/>
    <property type="match status" value="1"/>
</dbReference>
<keyword evidence="5 6" id="KW-0862">Zinc</keyword>
<dbReference type="GO" id="GO:0000209">
    <property type="term" value="P:protein polyubiquitination"/>
    <property type="evidence" value="ECO:0007669"/>
    <property type="project" value="InterPro"/>
</dbReference>
<feature type="zinc finger region" description="C3H1-type" evidence="6">
    <location>
        <begin position="159"/>
        <end position="193"/>
    </location>
</feature>
<evidence type="ECO:0000256" key="5">
    <source>
        <dbReference type="ARBA" id="ARBA00022833"/>
    </source>
</evidence>
<dbReference type="Gene3D" id="3.30.40.10">
    <property type="entry name" value="Zinc/RING finger domain, C3HC4 (zinc finger)"/>
    <property type="match status" value="1"/>
</dbReference>
<feature type="zinc finger region" description="C3H1-type" evidence="6">
    <location>
        <begin position="10"/>
        <end position="38"/>
    </location>
</feature>
<dbReference type="GO" id="GO:0061630">
    <property type="term" value="F:ubiquitin protein ligase activity"/>
    <property type="evidence" value="ECO:0007669"/>
    <property type="project" value="UniProtKB-EC"/>
</dbReference>
<dbReference type="InterPro" id="IPR013083">
    <property type="entry name" value="Znf_RING/FYVE/PHD"/>
</dbReference>
<evidence type="ECO:0008006" key="12">
    <source>
        <dbReference type="Google" id="ProtNLM"/>
    </source>
</evidence>
<keyword evidence="2 6" id="KW-0479">Metal-binding</keyword>
<evidence type="ECO:0000256" key="7">
    <source>
        <dbReference type="SAM" id="MobiDB-lite"/>
    </source>
</evidence>
<dbReference type="SMART" id="SM00184">
    <property type="entry name" value="RING"/>
    <property type="match status" value="1"/>
</dbReference>
<evidence type="ECO:0000313" key="10">
    <source>
        <dbReference type="EMBL" id="KAF7309685.1"/>
    </source>
</evidence>
<dbReference type="InterPro" id="IPR017907">
    <property type="entry name" value="Znf_RING_CS"/>
</dbReference>
<dbReference type="InterPro" id="IPR001841">
    <property type="entry name" value="Znf_RING"/>
</dbReference>
<dbReference type="RefSeq" id="XP_037223135.1">
    <property type="nucleotide sequence ID" value="XM_037360250.1"/>
</dbReference>
<feature type="domain" description="C3H1-type" evidence="9">
    <location>
        <begin position="10"/>
        <end position="38"/>
    </location>
</feature>
<gene>
    <name evidence="10" type="ORF">MIND_00339900</name>
</gene>
<dbReference type="InterPro" id="IPR018957">
    <property type="entry name" value="Znf_C3HC4_RING-type"/>
</dbReference>
<sequence>MTPNSRPVTSKPRGVCKYYLTPRGCWADKKCKYLHGESATHTPYDLSKPCRFFALGFCKRGDKCWFSHDSESAAEEDNDLCSVCLEKATTYGLLTGCNHVFCITCIKQWRSTSNPDVVESGNTKRCPMCRTASKFIIPSSKFYPQGPEKDKAIERYKTSMKRIPCRHFQQSLTNRTTGFCKYGRDCFYLHRNPDGSEHVSSHGIESFRIGSVLSDRLSARSEIIRSLETVLAETARLGLTAPFQEGDADDGAAVMHRLELLADHMLSLAVHDPIPTEEGLADDDAYIPAQSEEDIPMLASVSNSTASIEGSDAEDDGLPTLEPLGEARVPPPFLTDGRGRVVWSTNNETVVDEGNNSGIDEDEAPQATRSDAEDDGLPTLEPLGEARVPPPFLTDGRGRVVWSTNNETVVDEGNNSGIDEDEAPQATRSFLGRMFNALF</sequence>
<dbReference type="InterPro" id="IPR041367">
    <property type="entry name" value="Znf-CCCH_4"/>
</dbReference>
<dbReference type="SUPFAM" id="SSF57850">
    <property type="entry name" value="RING/U-box"/>
    <property type="match status" value="1"/>
</dbReference>
<keyword evidence="11" id="KW-1185">Reference proteome</keyword>
<comment type="caution">
    <text evidence="10">The sequence shown here is derived from an EMBL/GenBank/DDBJ whole genome shotgun (WGS) entry which is preliminary data.</text>
</comment>
<dbReference type="PROSITE" id="PS50089">
    <property type="entry name" value="ZF_RING_2"/>
    <property type="match status" value="1"/>
</dbReference>
<organism evidence="10 11">
    <name type="scientific">Mycena indigotica</name>
    <dbReference type="NCBI Taxonomy" id="2126181"/>
    <lineage>
        <taxon>Eukaryota</taxon>
        <taxon>Fungi</taxon>
        <taxon>Dikarya</taxon>
        <taxon>Basidiomycota</taxon>
        <taxon>Agaricomycotina</taxon>
        <taxon>Agaricomycetes</taxon>
        <taxon>Agaricomycetidae</taxon>
        <taxon>Agaricales</taxon>
        <taxon>Marasmiineae</taxon>
        <taxon>Mycenaceae</taxon>
        <taxon>Mycena</taxon>
    </lineage>
</organism>
<dbReference type="OrthoDB" id="250836at2759"/>